<dbReference type="SUPFAM" id="SSF50978">
    <property type="entry name" value="WD40 repeat-like"/>
    <property type="match status" value="1"/>
</dbReference>
<evidence type="ECO:0000259" key="11">
    <source>
        <dbReference type="SMART" id="SM01166"/>
    </source>
</evidence>
<feature type="compositionally biased region" description="Basic and acidic residues" evidence="10">
    <location>
        <begin position="643"/>
        <end position="654"/>
    </location>
</feature>
<dbReference type="Proteomes" id="UP000281245">
    <property type="component" value="Unassembled WGS sequence"/>
</dbReference>
<evidence type="ECO:0000256" key="6">
    <source>
        <dbReference type="ARBA" id="ARBA00023203"/>
    </source>
</evidence>
<feature type="region of interest" description="Disordered" evidence="10">
    <location>
        <begin position="17"/>
        <end position="37"/>
    </location>
</feature>
<dbReference type="SMART" id="SM01166">
    <property type="entry name" value="DUF1899"/>
    <property type="match status" value="1"/>
</dbReference>
<feature type="compositionally biased region" description="Low complexity" evidence="10">
    <location>
        <begin position="505"/>
        <end position="553"/>
    </location>
</feature>
<dbReference type="Gene3D" id="2.130.10.10">
    <property type="entry name" value="YVTN repeat-like/Quinoprotein amine dehydrogenase"/>
    <property type="match status" value="1"/>
</dbReference>
<comment type="subunit">
    <text evidence="7">Binds to F-actin.</text>
</comment>
<protein>
    <recommendedName>
        <fullName evidence="9">Coronin</fullName>
    </recommendedName>
</protein>
<dbReference type="PANTHER" id="PTHR10856">
    <property type="entry name" value="CORONIN"/>
    <property type="match status" value="1"/>
</dbReference>
<dbReference type="InterPro" id="IPR019775">
    <property type="entry name" value="WD40_repeat_CS"/>
</dbReference>
<feature type="compositionally biased region" description="Low complexity" evidence="10">
    <location>
        <begin position="658"/>
        <end position="697"/>
    </location>
</feature>
<evidence type="ECO:0000256" key="10">
    <source>
        <dbReference type="SAM" id="MobiDB-lite"/>
    </source>
</evidence>
<evidence type="ECO:0000256" key="5">
    <source>
        <dbReference type="ARBA" id="ARBA00023054"/>
    </source>
</evidence>
<reference evidence="12 13" key="1">
    <citation type="journal article" date="2018" name="BMC Genomics">
        <title>Genomic evidence for intraspecific hybridization in a clonal and extremely halotolerant yeast.</title>
        <authorList>
            <person name="Gostincar C."/>
            <person name="Stajich J.E."/>
            <person name="Zupancic J."/>
            <person name="Zalar P."/>
            <person name="Gunde-Cimerman N."/>
        </authorList>
    </citation>
    <scope>NUCLEOTIDE SEQUENCE [LARGE SCALE GENOMIC DNA]</scope>
    <source>
        <strain evidence="12 13">EXF-6656</strain>
    </source>
</reference>
<feature type="region of interest" description="Disordered" evidence="10">
    <location>
        <begin position="475"/>
        <end position="697"/>
    </location>
</feature>
<dbReference type="FunFam" id="2.130.10.10:FF:000197">
    <property type="entry name" value="Coronin"/>
    <property type="match status" value="1"/>
</dbReference>
<dbReference type="PANTHER" id="PTHR10856:SF0">
    <property type="entry name" value="CORONIN"/>
    <property type="match status" value="1"/>
</dbReference>
<dbReference type="OrthoDB" id="1850764at2759"/>
<keyword evidence="4 9" id="KW-0677">Repeat</keyword>
<feature type="non-terminal residue" evidence="12">
    <location>
        <position position="1"/>
    </location>
</feature>
<feature type="domain" description="DUF1899" evidence="11">
    <location>
        <begin position="105"/>
        <end position="167"/>
    </location>
</feature>
<keyword evidence="5" id="KW-0175">Coiled coil</keyword>
<dbReference type="InterPro" id="IPR015505">
    <property type="entry name" value="Coronin"/>
</dbReference>
<dbReference type="AlphaFoldDB" id="A0A3M6W170"/>
<accession>A0A3M6W170</accession>
<evidence type="ECO:0000256" key="2">
    <source>
        <dbReference type="ARBA" id="ARBA00022553"/>
    </source>
</evidence>
<dbReference type="PROSITE" id="PS50082">
    <property type="entry name" value="WD_REPEATS_2"/>
    <property type="match status" value="3"/>
</dbReference>
<evidence type="ECO:0000256" key="8">
    <source>
        <dbReference type="PROSITE-ProRule" id="PRU00221"/>
    </source>
</evidence>
<proteinExistence type="inferred from homology"/>
<evidence type="ECO:0000256" key="4">
    <source>
        <dbReference type="ARBA" id="ARBA00022737"/>
    </source>
</evidence>
<keyword evidence="2" id="KW-0597">Phosphoprotein</keyword>
<dbReference type="PROSITE" id="PS00678">
    <property type="entry name" value="WD_REPEATS_1"/>
    <property type="match status" value="1"/>
</dbReference>
<dbReference type="Pfam" id="PF00400">
    <property type="entry name" value="WD40"/>
    <property type="match status" value="3"/>
</dbReference>
<dbReference type="InterPro" id="IPR015048">
    <property type="entry name" value="DUF1899"/>
</dbReference>
<feature type="repeat" description="WD" evidence="8">
    <location>
        <begin position="274"/>
        <end position="315"/>
    </location>
</feature>
<evidence type="ECO:0000256" key="1">
    <source>
        <dbReference type="ARBA" id="ARBA00009482"/>
    </source>
</evidence>
<dbReference type="PROSITE" id="PS50294">
    <property type="entry name" value="WD_REPEATS_REGION"/>
    <property type="match status" value="3"/>
</dbReference>
<comment type="similarity">
    <text evidence="1 9">Belongs to the WD repeat coronin family.</text>
</comment>
<gene>
    <name evidence="12" type="ORF">D0869_14773</name>
</gene>
<dbReference type="InterPro" id="IPR036322">
    <property type="entry name" value="WD40_repeat_dom_sf"/>
</dbReference>
<dbReference type="InterPro" id="IPR020472">
    <property type="entry name" value="WD40_PAC1"/>
</dbReference>
<keyword evidence="3 8" id="KW-0853">WD repeat</keyword>
<organism evidence="12 13">
    <name type="scientific">Hortaea werneckii</name>
    <name type="common">Black yeast</name>
    <name type="synonym">Cladosporium werneckii</name>
    <dbReference type="NCBI Taxonomy" id="91943"/>
    <lineage>
        <taxon>Eukaryota</taxon>
        <taxon>Fungi</taxon>
        <taxon>Dikarya</taxon>
        <taxon>Ascomycota</taxon>
        <taxon>Pezizomycotina</taxon>
        <taxon>Dothideomycetes</taxon>
        <taxon>Dothideomycetidae</taxon>
        <taxon>Mycosphaerellales</taxon>
        <taxon>Teratosphaeriaceae</taxon>
        <taxon>Hortaea</taxon>
    </lineage>
</organism>
<evidence type="ECO:0000256" key="9">
    <source>
        <dbReference type="RuleBase" id="RU280818"/>
    </source>
</evidence>
<dbReference type="InterPro" id="IPR015943">
    <property type="entry name" value="WD40/YVTN_repeat-like_dom_sf"/>
</dbReference>
<dbReference type="EMBL" id="QWIJ01002261">
    <property type="protein sequence ID" value="RMX72284.1"/>
    <property type="molecule type" value="Genomic_DNA"/>
</dbReference>
<feature type="compositionally biased region" description="Low complexity" evidence="10">
    <location>
        <begin position="605"/>
        <end position="616"/>
    </location>
</feature>
<feature type="repeat" description="WD" evidence="8">
    <location>
        <begin position="176"/>
        <end position="218"/>
    </location>
</feature>
<dbReference type="GO" id="GO:0007015">
    <property type="term" value="P:actin filament organization"/>
    <property type="evidence" value="ECO:0007669"/>
    <property type="project" value="TreeGrafter"/>
</dbReference>
<evidence type="ECO:0000256" key="3">
    <source>
        <dbReference type="ARBA" id="ARBA00022574"/>
    </source>
</evidence>
<comment type="caution">
    <text evidence="12">The sequence shown here is derived from an EMBL/GenBank/DDBJ whole genome shotgun (WGS) entry which is preliminary data.</text>
</comment>
<dbReference type="Pfam" id="PF08953">
    <property type="entry name" value="DUF1899"/>
    <property type="match status" value="1"/>
</dbReference>
<evidence type="ECO:0000313" key="12">
    <source>
        <dbReference type="EMBL" id="RMX72284.1"/>
    </source>
</evidence>
<keyword evidence="6" id="KW-0009">Actin-binding</keyword>
<dbReference type="SMART" id="SM00320">
    <property type="entry name" value="WD40"/>
    <property type="match status" value="4"/>
</dbReference>
<dbReference type="PRINTS" id="PR00320">
    <property type="entry name" value="GPROTEINBRPT"/>
</dbReference>
<evidence type="ECO:0000256" key="7">
    <source>
        <dbReference type="ARBA" id="ARBA00062568"/>
    </source>
</evidence>
<dbReference type="InterPro" id="IPR001680">
    <property type="entry name" value="WD40_rpt"/>
</dbReference>
<feature type="repeat" description="WD" evidence="8">
    <location>
        <begin position="232"/>
        <end position="274"/>
    </location>
</feature>
<dbReference type="VEuPathDB" id="FungiDB:BTJ68_00615"/>
<dbReference type="GO" id="GO:0030479">
    <property type="term" value="C:actin cortical patch"/>
    <property type="evidence" value="ECO:0007669"/>
    <property type="project" value="UniProtKB-ARBA"/>
</dbReference>
<dbReference type="SMART" id="SM01167">
    <property type="entry name" value="DUF1900"/>
    <property type="match status" value="1"/>
</dbReference>
<dbReference type="GO" id="GO:0051015">
    <property type="term" value="F:actin filament binding"/>
    <property type="evidence" value="ECO:0007669"/>
    <property type="project" value="TreeGrafter"/>
</dbReference>
<evidence type="ECO:0000313" key="13">
    <source>
        <dbReference type="Proteomes" id="UP000281245"/>
    </source>
</evidence>
<sequence length="744" mass="80348">LPHASIKLDPGFVSIAVAPSPGPGPGPDPSQLIAPAHPASRPPWWRRCGLAWVEPPVATSPDTQSQSPSILACDPLRIIFSKNTTPRPDLILGAPLPPHHYLPPHHVGTLRHVFGKPPRREQCYDNVRVSKNAWDTNLVKVNPKYLAFNWEASGGGAFAVVPLEEKGKLPEIVPLFRGHTAAVLDIDWNPFDDDIIASGSDDGKIFLWKVPENFTLRTDADEPADVKPVGKLSGHARKVGHVMFNPAAENVLASNSGDFTVKLWDLEDGKPKLTLKHNDMVQSMSWSGNGSMLTTTSRDKKLRFWDVRQEKPAHEVQGHTGAKNSRTVWMGDKDRVITTGFSRMSERQLGLWDVRNPTKPIGGDFTLLDSSSGIGMPFWDDGSNMLYIAGKGDGNIRYYEYENDKFEPLSEYKSPEPQRGMAFMPKRGVNTHENEIMRAYKTVNDTLIEPISFIVPRRAETFQDDIFPPAVGLKPAMSSGEWLQGKTASPPRISMGDLYEGNENPQEYAPEDAPAPAPARVAPPIGGAAPSPATKSEPQQPTPSSSQPETPKSAISAEKPKMEDNKQSMANMASKFADKDDEDDDEKPKTAADEEPSSFDEIQKPAQRPAAAQAARQEVKTGVSDEKTAEVAKHSPPPTSTAEARKAEEVRKPSGNDTAATAPQTSSSSGASSPAPQTQPTPSTSSPAPAAGATAATAAGGLKDVLSEIKGMIQSQGQQIESLTKEVAALKVKVEEKDGGGVQQ</sequence>
<feature type="compositionally biased region" description="Basic and acidic residues" evidence="10">
    <location>
        <begin position="617"/>
        <end position="633"/>
    </location>
</feature>
<name>A0A3M6W170_HORWE</name>
<dbReference type="Pfam" id="PF16300">
    <property type="entry name" value="WD40_4"/>
    <property type="match status" value="1"/>
</dbReference>